<gene>
    <name evidence="2" type="ORF">CB5_LOCUS3980</name>
</gene>
<organism evidence="2">
    <name type="scientific">Ananas comosus var. bracteatus</name>
    <name type="common">red pineapple</name>
    <dbReference type="NCBI Taxonomy" id="296719"/>
    <lineage>
        <taxon>Eukaryota</taxon>
        <taxon>Viridiplantae</taxon>
        <taxon>Streptophyta</taxon>
        <taxon>Embryophyta</taxon>
        <taxon>Tracheophyta</taxon>
        <taxon>Spermatophyta</taxon>
        <taxon>Magnoliopsida</taxon>
        <taxon>Liliopsida</taxon>
        <taxon>Poales</taxon>
        <taxon>Bromeliaceae</taxon>
        <taxon>Bromelioideae</taxon>
        <taxon>Ananas</taxon>
    </lineage>
</organism>
<sequence>MSHTEIYADVWGKYAEEFELCGALRSHGGFPFNFFERSFKFHDDVIAQLLHFAGPLHRVHRSTASSSVDRTNQNAPIDTQNTRIRDGGTKIAVVALLLVAMLAVSSVPAVSAYRCFEDCYQRCSNGKESVACATMCSQACIVPKGIPTGLGGSVGN</sequence>
<keyword evidence="1" id="KW-1133">Transmembrane helix</keyword>
<evidence type="ECO:0000313" key="2">
    <source>
        <dbReference type="EMBL" id="CAD1820769.1"/>
    </source>
</evidence>
<protein>
    <submittedName>
        <fullName evidence="2">Uncharacterized protein</fullName>
    </submittedName>
</protein>
<name>A0A6V7NQ66_ANACO</name>
<evidence type="ECO:0000256" key="1">
    <source>
        <dbReference type="SAM" id="Phobius"/>
    </source>
</evidence>
<reference evidence="2" key="1">
    <citation type="submission" date="2020-07" db="EMBL/GenBank/DDBJ databases">
        <authorList>
            <person name="Lin J."/>
        </authorList>
    </citation>
    <scope>NUCLEOTIDE SEQUENCE</scope>
</reference>
<dbReference type="EMBL" id="LR862141">
    <property type="protein sequence ID" value="CAD1820769.1"/>
    <property type="molecule type" value="Genomic_DNA"/>
</dbReference>
<feature type="transmembrane region" description="Helical" evidence="1">
    <location>
        <begin position="91"/>
        <end position="113"/>
    </location>
</feature>
<keyword evidence="1" id="KW-0812">Transmembrane</keyword>
<keyword evidence="1" id="KW-0472">Membrane</keyword>
<proteinExistence type="predicted"/>
<dbReference type="AlphaFoldDB" id="A0A6V7NQ66"/>
<accession>A0A6V7NQ66</accession>